<feature type="region of interest" description="Disordered" evidence="1">
    <location>
        <begin position="565"/>
        <end position="602"/>
    </location>
</feature>
<organism evidence="2 3">
    <name type="scientific">Dichotomopilus funicola</name>
    <dbReference type="NCBI Taxonomy" id="1934379"/>
    <lineage>
        <taxon>Eukaryota</taxon>
        <taxon>Fungi</taxon>
        <taxon>Dikarya</taxon>
        <taxon>Ascomycota</taxon>
        <taxon>Pezizomycotina</taxon>
        <taxon>Sordariomycetes</taxon>
        <taxon>Sordariomycetidae</taxon>
        <taxon>Sordariales</taxon>
        <taxon>Chaetomiaceae</taxon>
        <taxon>Dichotomopilus</taxon>
    </lineage>
</organism>
<evidence type="ECO:0000313" key="3">
    <source>
        <dbReference type="Proteomes" id="UP001302676"/>
    </source>
</evidence>
<evidence type="ECO:0000313" key="2">
    <source>
        <dbReference type="EMBL" id="KAK4143109.1"/>
    </source>
</evidence>
<dbReference type="Proteomes" id="UP001302676">
    <property type="component" value="Unassembled WGS sequence"/>
</dbReference>
<protein>
    <recommendedName>
        <fullName evidence="4">Myb-like domain-containing protein</fullName>
    </recommendedName>
</protein>
<feature type="region of interest" description="Disordered" evidence="1">
    <location>
        <begin position="99"/>
        <end position="159"/>
    </location>
</feature>
<comment type="caution">
    <text evidence="2">The sequence shown here is derived from an EMBL/GenBank/DDBJ whole genome shotgun (WGS) entry which is preliminary data.</text>
</comment>
<feature type="compositionally biased region" description="Low complexity" evidence="1">
    <location>
        <begin position="434"/>
        <end position="451"/>
    </location>
</feature>
<evidence type="ECO:0000256" key="1">
    <source>
        <dbReference type="SAM" id="MobiDB-lite"/>
    </source>
</evidence>
<feature type="compositionally biased region" description="Polar residues" evidence="1">
    <location>
        <begin position="575"/>
        <end position="602"/>
    </location>
</feature>
<gene>
    <name evidence="2" type="ORF">C8A04DRAFT_29125</name>
</gene>
<dbReference type="GeneID" id="87817501"/>
<proteinExistence type="predicted"/>
<keyword evidence="3" id="KW-1185">Reference proteome</keyword>
<evidence type="ECO:0008006" key="4">
    <source>
        <dbReference type="Google" id="ProtNLM"/>
    </source>
</evidence>
<feature type="compositionally biased region" description="Basic and acidic residues" evidence="1">
    <location>
        <begin position="480"/>
        <end position="495"/>
    </location>
</feature>
<feature type="region of interest" description="Disordered" evidence="1">
    <location>
        <begin position="258"/>
        <end position="300"/>
    </location>
</feature>
<feature type="compositionally biased region" description="Low complexity" evidence="1">
    <location>
        <begin position="118"/>
        <end position="154"/>
    </location>
</feature>
<dbReference type="AlphaFoldDB" id="A0AAN6ZMJ3"/>
<dbReference type="EMBL" id="MU853589">
    <property type="protein sequence ID" value="KAK4143109.1"/>
    <property type="molecule type" value="Genomic_DNA"/>
</dbReference>
<sequence>MFISPDKPPVVDMVSLRDNVFSFAAADFVAPWLLQLNHLNHLNRHVNTSLFLRHHQDQIQQEQLDKMASFNPMSLKAGWSHSQTAGQGLPEHGMQVYDGYYETQNPGTSMSTDDQPLTNTNNNNNNNTNRSSHSSRSSGTSGSSVSRYPSSTGTDVSAGPSYWTSLPFAAGTHTQHQAWEHHANHGLVNPAELYYGYSVNVHTSAIPQNVFNSANHGLQGLSLPSMANNTKDTNPNPDLKREYTPSRVLDGMVLDEETGSGVWGTDASPDGHARYDDPQGMELSGSDVTSSSWVDHAGDKDTVSPRMLRIRQTPTPSTSCESMHARFTLDANTPLATGTPAASSTATATAAVEVAHNQTPESTNATAEPAAKRPRKTLPDRTTTAHRPLLPANEMTRRQRSAELTQAQAEPRTQTTTSSSSHNSKLTRLRPQSRRTTTTTLGSGQSQTTPSAPTLTLPHHASSTSTSTTSSSTLGRGPPKSREPMELPDRASKDDFLVKQKQAGLTYKEIRRMGGFTEAESTLRGRYRTLTKSREARVRKPEWSEKDLRLLDAAVRALSCPPDVYTPSPSHHHNPYSTYHHQPSYTSHSPATGTGAPPTQSSKIPWKKVAEHMVAHGASYHFGNSTCRKRWDELVREQTALGKSVRRPFFDHTSPSPSSSASSFSTASPGLGGEGDEENGYEEFEGEEGFLGY</sequence>
<feature type="region of interest" description="Disordered" evidence="1">
    <location>
        <begin position="357"/>
        <end position="495"/>
    </location>
</feature>
<feature type="compositionally biased region" description="Acidic residues" evidence="1">
    <location>
        <begin position="674"/>
        <end position="693"/>
    </location>
</feature>
<feature type="region of interest" description="Disordered" evidence="1">
    <location>
        <begin position="220"/>
        <end position="242"/>
    </location>
</feature>
<feature type="compositionally biased region" description="Polar residues" evidence="1">
    <location>
        <begin position="102"/>
        <end position="117"/>
    </location>
</feature>
<feature type="region of interest" description="Disordered" evidence="1">
    <location>
        <begin position="646"/>
        <end position="693"/>
    </location>
</feature>
<reference evidence="2" key="1">
    <citation type="journal article" date="2023" name="Mol. Phylogenet. Evol.">
        <title>Genome-scale phylogeny and comparative genomics of the fungal order Sordariales.</title>
        <authorList>
            <person name="Hensen N."/>
            <person name="Bonometti L."/>
            <person name="Westerberg I."/>
            <person name="Brannstrom I.O."/>
            <person name="Guillou S."/>
            <person name="Cros-Aarteil S."/>
            <person name="Calhoun S."/>
            <person name="Haridas S."/>
            <person name="Kuo A."/>
            <person name="Mondo S."/>
            <person name="Pangilinan J."/>
            <person name="Riley R."/>
            <person name="LaButti K."/>
            <person name="Andreopoulos B."/>
            <person name="Lipzen A."/>
            <person name="Chen C."/>
            <person name="Yan M."/>
            <person name="Daum C."/>
            <person name="Ng V."/>
            <person name="Clum A."/>
            <person name="Steindorff A."/>
            <person name="Ohm R.A."/>
            <person name="Martin F."/>
            <person name="Silar P."/>
            <person name="Natvig D.O."/>
            <person name="Lalanne C."/>
            <person name="Gautier V."/>
            <person name="Ament-Velasquez S.L."/>
            <person name="Kruys A."/>
            <person name="Hutchinson M.I."/>
            <person name="Powell A.J."/>
            <person name="Barry K."/>
            <person name="Miller A.N."/>
            <person name="Grigoriev I.V."/>
            <person name="Debuchy R."/>
            <person name="Gladieux P."/>
            <person name="Hiltunen Thoren M."/>
            <person name="Johannesson H."/>
        </authorList>
    </citation>
    <scope>NUCLEOTIDE SEQUENCE</scope>
    <source>
        <strain evidence="2">CBS 141.50</strain>
    </source>
</reference>
<name>A0AAN6ZMJ3_9PEZI</name>
<feature type="compositionally biased region" description="Polar residues" evidence="1">
    <location>
        <begin position="402"/>
        <end position="412"/>
    </location>
</feature>
<reference evidence="2" key="2">
    <citation type="submission" date="2023-05" db="EMBL/GenBank/DDBJ databases">
        <authorList>
            <consortium name="Lawrence Berkeley National Laboratory"/>
            <person name="Steindorff A."/>
            <person name="Hensen N."/>
            <person name="Bonometti L."/>
            <person name="Westerberg I."/>
            <person name="Brannstrom I.O."/>
            <person name="Guillou S."/>
            <person name="Cros-Aarteil S."/>
            <person name="Calhoun S."/>
            <person name="Haridas S."/>
            <person name="Kuo A."/>
            <person name="Mondo S."/>
            <person name="Pangilinan J."/>
            <person name="Riley R."/>
            <person name="Labutti K."/>
            <person name="Andreopoulos B."/>
            <person name="Lipzen A."/>
            <person name="Chen C."/>
            <person name="Yanf M."/>
            <person name="Daum C."/>
            <person name="Ng V."/>
            <person name="Clum A."/>
            <person name="Ohm R."/>
            <person name="Martin F."/>
            <person name="Silar P."/>
            <person name="Natvig D."/>
            <person name="Lalanne C."/>
            <person name="Gautier V."/>
            <person name="Ament-Velasquez S.L."/>
            <person name="Kruys A."/>
            <person name="Hutchinson M.I."/>
            <person name="Powell A.J."/>
            <person name="Barry K."/>
            <person name="Miller A.N."/>
            <person name="Grigoriev I.V."/>
            <person name="Debuchy R."/>
            <person name="Gladieux P."/>
            <person name="Thoren M.H."/>
            <person name="Johannesson H."/>
        </authorList>
    </citation>
    <scope>NUCLEOTIDE SEQUENCE</scope>
    <source>
        <strain evidence="2">CBS 141.50</strain>
    </source>
</reference>
<accession>A0AAN6ZMJ3</accession>
<feature type="compositionally biased region" description="Low complexity" evidence="1">
    <location>
        <begin position="462"/>
        <end position="473"/>
    </location>
</feature>
<dbReference type="RefSeq" id="XP_062636480.1">
    <property type="nucleotide sequence ID" value="XM_062780888.1"/>
</dbReference>
<feature type="compositionally biased region" description="Polar residues" evidence="1">
    <location>
        <begin position="357"/>
        <end position="366"/>
    </location>
</feature>
<feature type="compositionally biased region" description="Polar residues" evidence="1">
    <location>
        <begin position="225"/>
        <end position="236"/>
    </location>
</feature>
<feature type="compositionally biased region" description="Low complexity" evidence="1">
    <location>
        <begin position="653"/>
        <end position="669"/>
    </location>
</feature>